<dbReference type="EMBL" id="UPSH01000001">
    <property type="protein sequence ID" value="VBB18905.1"/>
    <property type="molecule type" value="Genomic_DNA"/>
</dbReference>
<dbReference type="Proteomes" id="UP000594342">
    <property type="component" value="Unassembled WGS sequence"/>
</dbReference>
<gene>
    <name evidence="2" type="ORF">YASMINEVIRUS_1437</name>
</gene>
<keyword evidence="3" id="KW-1185">Reference proteome</keyword>
<reference evidence="2 3" key="1">
    <citation type="submission" date="2018-10" db="EMBL/GenBank/DDBJ databases">
        <authorList>
            <consortium name="IHU Genomes"/>
        </authorList>
    </citation>
    <scope>NUCLEOTIDE SEQUENCE [LARGE SCALE GENOMIC DNA]</scope>
    <source>
        <strain evidence="2 3">A1</strain>
    </source>
</reference>
<protein>
    <submittedName>
        <fullName evidence="2">Uncharacterized protein</fullName>
    </submittedName>
</protein>
<evidence type="ECO:0000256" key="1">
    <source>
        <dbReference type="SAM" id="MobiDB-lite"/>
    </source>
</evidence>
<feature type="region of interest" description="Disordered" evidence="1">
    <location>
        <begin position="22"/>
        <end position="46"/>
    </location>
</feature>
<name>A0A5K0UB11_9VIRU</name>
<proteinExistence type="predicted"/>
<sequence>MTDQVVARILKHIEGRVEKIRQQSEKNKLTDQQKKDGCNKSECADGKDCTDCANSANSDNGSDSDDKQLSEAFKGDMLVLDRLLQDNSGLMNDAFRPFFKAYRDMLQIDPGVHFNHFPFNKNKLPNSLMDILDDILHLRINVIFQKLYDKPKELRKALKMLRPNDWVVMTFSRASSPLIHSALNAFQCRPDAMEILLKEVPTPFWFCPWNTDEFNLTPIQALTRYTWYFNPKAHVDDQKNVHRHIKSIILPKFQLLKLKELQYNFDPINMFNGVNWYACIGTRLNNEAIQEIINTQDLEEVVLKLE</sequence>
<accession>A0A5K0UB11</accession>
<evidence type="ECO:0000313" key="3">
    <source>
        <dbReference type="Proteomes" id="UP000594342"/>
    </source>
</evidence>
<organism evidence="2 3">
    <name type="scientific">Yasminevirus sp. GU-2018</name>
    <dbReference type="NCBI Taxonomy" id="2420051"/>
    <lineage>
        <taxon>Viruses</taxon>
        <taxon>Varidnaviria</taxon>
        <taxon>Bamfordvirae</taxon>
        <taxon>Nucleocytoviricota</taxon>
        <taxon>Megaviricetes</taxon>
        <taxon>Imitervirales</taxon>
        <taxon>Mimiviridae</taxon>
        <taxon>Klosneuvirinae</taxon>
        <taxon>Yasminevirus</taxon>
        <taxon>Yasminevirus saudimassiliense</taxon>
    </lineage>
</organism>
<comment type="caution">
    <text evidence="2">The sequence shown here is derived from an EMBL/GenBank/DDBJ whole genome shotgun (WGS) entry which is preliminary data.</text>
</comment>
<evidence type="ECO:0000313" key="2">
    <source>
        <dbReference type="EMBL" id="VBB18905.1"/>
    </source>
</evidence>